<organism evidence="1">
    <name type="scientific">Brassica oleracea</name>
    <name type="common">Wild cabbage</name>
    <dbReference type="NCBI Taxonomy" id="3712"/>
    <lineage>
        <taxon>Eukaryota</taxon>
        <taxon>Viridiplantae</taxon>
        <taxon>Streptophyta</taxon>
        <taxon>Embryophyta</taxon>
        <taxon>Tracheophyta</taxon>
        <taxon>Spermatophyta</taxon>
        <taxon>Magnoliopsida</taxon>
        <taxon>eudicotyledons</taxon>
        <taxon>Gunneridae</taxon>
        <taxon>Pentapetalae</taxon>
        <taxon>rosids</taxon>
        <taxon>malvids</taxon>
        <taxon>Brassicales</taxon>
        <taxon>Brassicaceae</taxon>
        <taxon>Brassiceae</taxon>
        <taxon>Brassica</taxon>
    </lineage>
</organism>
<gene>
    <name evidence="1" type="ORF">BOLC9T60156H</name>
</gene>
<dbReference type="AlphaFoldDB" id="A0A3P6DT85"/>
<protein>
    <submittedName>
        <fullName evidence="1">Uncharacterized protein</fullName>
    </submittedName>
</protein>
<evidence type="ECO:0000313" key="1">
    <source>
        <dbReference type="EMBL" id="VDD34833.1"/>
    </source>
</evidence>
<name>A0A3P6DT85_BRAOL</name>
<reference evidence="1" key="1">
    <citation type="submission" date="2018-11" db="EMBL/GenBank/DDBJ databases">
        <authorList>
            <consortium name="Genoscope - CEA"/>
            <person name="William W."/>
        </authorList>
    </citation>
    <scope>NUCLEOTIDE SEQUENCE</scope>
</reference>
<sequence length="51" mass="5906">MEKGMQKLGDCLMKIRYVLRWKAAAHLIARWPLQSTKLTLSVLCFLLLPYG</sequence>
<proteinExistence type="predicted"/>
<dbReference type="EMBL" id="LR031875">
    <property type="protein sequence ID" value="VDD34833.1"/>
    <property type="molecule type" value="Genomic_DNA"/>
</dbReference>
<accession>A0A3P6DT85</accession>